<gene>
    <name evidence="4" type="ORF">QBC33DRAFT_573025</name>
</gene>
<name>A0AAJ0BSW3_9PEZI</name>
<dbReference type="SUPFAM" id="SSF52540">
    <property type="entry name" value="P-loop containing nucleoside triphosphate hydrolases"/>
    <property type="match status" value="1"/>
</dbReference>
<evidence type="ECO:0000256" key="2">
    <source>
        <dbReference type="SAM" id="MobiDB-lite"/>
    </source>
</evidence>
<feature type="domain" description="Nephrocystin 3-like N-terminal" evidence="3">
    <location>
        <begin position="343"/>
        <end position="513"/>
    </location>
</feature>
<protein>
    <recommendedName>
        <fullName evidence="3">Nephrocystin 3-like N-terminal domain-containing protein</fullName>
    </recommendedName>
</protein>
<proteinExistence type="predicted"/>
<feature type="region of interest" description="Disordered" evidence="2">
    <location>
        <begin position="18"/>
        <end position="54"/>
    </location>
</feature>
<dbReference type="InterPro" id="IPR027417">
    <property type="entry name" value="P-loop_NTPase"/>
</dbReference>
<feature type="compositionally biased region" description="Pro residues" evidence="2">
    <location>
        <begin position="45"/>
        <end position="54"/>
    </location>
</feature>
<evidence type="ECO:0000259" key="3">
    <source>
        <dbReference type="Pfam" id="PF24883"/>
    </source>
</evidence>
<evidence type="ECO:0000313" key="5">
    <source>
        <dbReference type="Proteomes" id="UP001244011"/>
    </source>
</evidence>
<dbReference type="InterPro" id="IPR002110">
    <property type="entry name" value="Ankyrin_rpt"/>
</dbReference>
<keyword evidence="5" id="KW-1185">Reference proteome</keyword>
<dbReference type="PANTHER" id="PTHR10039:SF16">
    <property type="entry name" value="GPI INOSITOL-DEACYLASE"/>
    <property type="match status" value="1"/>
</dbReference>
<dbReference type="SUPFAM" id="SSF48403">
    <property type="entry name" value="Ankyrin repeat"/>
    <property type="match status" value="2"/>
</dbReference>
<dbReference type="Proteomes" id="UP001244011">
    <property type="component" value="Unassembled WGS sequence"/>
</dbReference>
<dbReference type="RefSeq" id="XP_060280048.1">
    <property type="nucleotide sequence ID" value="XM_060430682.1"/>
</dbReference>
<dbReference type="GeneID" id="85313869"/>
<dbReference type="Gene3D" id="1.25.40.20">
    <property type="entry name" value="Ankyrin repeat-containing domain"/>
    <property type="match status" value="1"/>
</dbReference>
<dbReference type="Pfam" id="PF12796">
    <property type="entry name" value="Ank_2"/>
    <property type="match status" value="2"/>
</dbReference>
<dbReference type="Gene3D" id="3.40.50.300">
    <property type="entry name" value="P-loop containing nucleotide triphosphate hydrolases"/>
    <property type="match status" value="1"/>
</dbReference>
<feature type="compositionally biased region" description="Pro residues" evidence="2">
    <location>
        <begin position="24"/>
        <end position="34"/>
    </location>
</feature>
<dbReference type="EMBL" id="MU839024">
    <property type="protein sequence ID" value="KAK1763835.1"/>
    <property type="molecule type" value="Genomic_DNA"/>
</dbReference>
<reference evidence="4" key="1">
    <citation type="submission" date="2023-06" db="EMBL/GenBank/DDBJ databases">
        <title>Genome-scale phylogeny and comparative genomics of the fungal order Sordariales.</title>
        <authorList>
            <consortium name="Lawrence Berkeley National Laboratory"/>
            <person name="Hensen N."/>
            <person name="Bonometti L."/>
            <person name="Westerberg I."/>
            <person name="Brannstrom I.O."/>
            <person name="Guillou S."/>
            <person name="Cros-Aarteil S."/>
            <person name="Calhoun S."/>
            <person name="Haridas S."/>
            <person name="Kuo A."/>
            <person name="Mondo S."/>
            <person name="Pangilinan J."/>
            <person name="Riley R."/>
            <person name="Labutti K."/>
            <person name="Andreopoulos B."/>
            <person name="Lipzen A."/>
            <person name="Chen C."/>
            <person name="Yanf M."/>
            <person name="Daum C."/>
            <person name="Ng V."/>
            <person name="Clum A."/>
            <person name="Steindorff A."/>
            <person name="Ohm R."/>
            <person name="Martin F."/>
            <person name="Silar P."/>
            <person name="Natvig D."/>
            <person name="Lalanne C."/>
            <person name="Gautier V."/>
            <person name="Ament-Velasquez S.L."/>
            <person name="Kruys A."/>
            <person name="Hutchinson M.I."/>
            <person name="Powell A.J."/>
            <person name="Barry K."/>
            <person name="Miller A.N."/>
            <person name="Grigoriev I.V."/>
            <person name="Debuchy R."/>
            <person name="Gladieux P."/>
            <person name="Thoren M.H."/>
            <person name="Johannesson H."/>
        </authorList>
    </citation>
    <scope>NUCLEOTIDE SEQUENCE</scope>
    <source>
        <strain evidence="4">8032-3</strain>
    </source>
</reference>
<dbReference type="SMART" id="SM00248">
    <property type="entry name" value="ANK"/>
    <property type="match status" value="8"/>
</dbReference>
<sequence length="1295" mass="143910">MAEEHSRRKLFALRARQFFHRSPSPQPLPAPSPSPIARRDDEAPSPVPAPALLPPPTRDLWKEALAKSSPKAQKWMKLNGYGGLNPGSFSQQMGELVRLAREKESGVDDKKWKIQIGSQTIIPRDYVADSVRLLSMIGDAAITFAPPQASAPWSALKAVMQIPVMGAEQICAVLGIVDKITRIIRRGQVYELVYTAEAVGDSVETSLQDALLDLYAASIELLAESDTLFSQGTAKQTIHAVIHPKQAEGLVADLFELEERLSLEVQACESTRSTRSDARIDERLEKLKDTLQGLDLPLTRVDARVGRLLERVEDTKRDEILDFISCELFGQRHYMTRESRTPGTGEWLLQHESFREWEGIPSSSTFLWLEGTVGTGKTFLTSTVIDHVEDALNSSPHNEGFAFFYCRRTGPSGVDPLIVLRSYVRQLSSVANSFEDIEVKLMQRCAEAKRKGMDLSYEVCKELILESINLYPKTTIILDALDECDRSSHSLAETFVQIMEKAAKPIKLFVSSRKDRDIAKAFRSMPTIAINAKNNEGDIENFLNENLYSRAWYTETCQEELKPQIKEMFSSRSQGMFRWVDMQVRALEGCFTEGAIIKRLKMLPKDLTEAYDQLYAEIETRDANDIALAERAFKWIMCSCHELEVDTLLEAIRLIPQGNTIKTTAKQTQENLLALCQDFLTVNHQRNVFEFPHLSVAEYFESKHWSMKEADCLVGHVSLALLFETYSAIDPMIRLTLYLDNSDDTNPDPPIPEQPLEGYARHHWLTHVRRYDEVIRPGDEINTDLSLVLKRFLGLPGESSMQYQRWLRFTNTSSYKVIPGRCPWPETSALHPLRRYGTLNPEPISLFSMCRFALYHLLQDWWDSDPTITTLAATTWTDDGVNALALAAMAGSRDICTRLLPHVNINAPLKHRVYGSVLIAAIGEGQASIVRFLVKEAGADVNMRFDSHFDFAIVAAPRSLSVELLVWLIEEGGADINLSVGSGDVLSARVLAEAAFCGNKDMVEYLVVHAKADVNAVFRTDAYPSPLVAALMSFESDVEVTRFLISHGAEVNALLRTGAFGSALAAAACRGRLAEVKMLIEAGADVNLLVQAGQYGSALAAAAAEAGVAEMEALIEAGADVNLMLQAGRYGSALAAACQSLSGDTVEYLIRKGAEVDLVLESGHYGSALVAAICPAFRCNDIATSTLLQMGASPALHLKTGHHGSALAAAAFWWKEHLLQRMIDSTPREQVLEALRHSWHPPKDSKSYINCARYVDEAEVRMARKRCARLLVEEVGLEPEILVQIGLKMPDDNPI</sequence>
<dbReference type="PANTHER" id="PTHR10039">
    <property type="entry name" value="AMELOGENIN"/>
    <property type="match status" value="1"/>
</dbReference>
<evidence type="ECO:0000256" key="1">
    <source>
        <dbReference type="ARBA" id="ARBA00022737"/>
    </source>
</evidence>
<dbReference type="Pfam" id="PF24883">
    <property type="entry name" value="NPHP3_N"/>
    <property type="match status" value="1"/>
</dbReference>
<comment type="caution">
    <text evidence="4">The sequence shown here is derived from an EMBL/GenBank/DDBJ whole genome shotgun (WGS) entry which is preliminary data.</text>
</comment>
<keyword evidence="1" id="KW-0677">Repeat</keyword>
<dbReference type="InterPro" id="IPR036770">
    <property type="entry name" value="Ankyrin_rpt-contain_sf"/>
</dbReference>
<dbReference type="InterPro" id="IPR056884">
    <property type="entry name" value="NPHP3-like_N"/>
</dbReference>
<accession>A0AAJ0BSW3</accession>
<organism evidence="4 5">
    <name type="scientific">Phialemonium atrogriseum</name>
    <dbReference type="NCBI Taxonomy" id="1093897"/>
    <lineage>
        <taxon>Eukaryota</taxon>
        <taxon>Fungi</taxon>
        <taxon>Dikarya</taxon>
        <taxon>Ascomycota</taxon>
        <taxon>Pezizomycotina</taxon>
        <taxon>Sordariomycetes</taxon>
        <taxon>Sordariomycetidae</taxon>
        <taxon>Cephalothecales</taxon>
        <taxon>Cephalothecaceae</taxon>
        <taxon>Phialemonium</taxon>
    </lineage>
</organism>
<evidence type="ECO:0000313" key="4">
    <source>
        <dbReference type="EMBL" id="KAK1763835.1"/>
    </source>
</evidence>